<accession>A0A3P3ZIL7</accession>
<dbReference type="AlphaFoldDB" id="A0A3P3ZIL7"/>
<keyword evidence="1" id="KW-0732">Signal</keyword>
<feature type="signal peptide" evidence="1">
    <location>
        <begin position="1"/>
        <end position="15"/>
    </location>
</feature>
<dbReference type="Proteomes" id="UP000319462">
    <property type="component" value="Chromosome 35"/>
</dbReference>
<gene>
    <name evidence="2" type="ORF">LBRM2904_35.2980</name>
</gene>
<sequence length="88" mass="9601">MLCLTCIASSSVATAEELKVTCSYCQERGYPYLCHTTMESGICFTQSGEMNCNGVKGCTCCRLADAAGCTFCSMETEWDNYDDGEEDI</sequence>
<evidence type="ECO:0000313" key="3">
    <source>
        <dbReference type="Proteomes" id="UP000319462"/>
    </source>
</evidence>
<organism evidence="2 3">
    <name type="scientific">Leishmania braziliensis MHOM/BR/75/M2904</name>
    <dbReference type="NCBI Taxonomy" id="420245"/>
    <lineage>
        <taxon>Eukaryota</taxon>
        <taxon>Discoba</taxon>
        <taxon>Euglenozoa</taxon>
        <taxon>Kinetoplastea</taxon>
        <taxon>Metakinetoplastina</taxon>
        <taxon>Trypanosomatida</taxon>
        <taxon>Trypanosomatidae</taxon>
        <taxon>Leishmaniinae</taxon>
        <taxon>Leishmania</taxon>
        <taxon>Leishmania braziliensis species complex</taxon>
    </lineage>
</organism>
<proteinExistence type="predicted"/>
<evidence type="ECO:0000256" key="1">
    <source>
        <dbReference type="SAM" id="SignalP"/>
    </source>
</evidence>
<feature type="chain" id="PRO_5018215266" evidence="1">
    <location>
        <begin position="16"/>
        <end position="88"/>
    </location>
</feature>
<reference evidence="2 3" key="1">
    <citation type="submission" date="2018-09" db="EMBL/GenBank/DDBJ databases">
        <authorList>
            <person name="Peiro R."/>
            <person name="Begona"/>
            <person name="Cbmso G."/>
            <person name="Lopez M."/>
            <person name="Gonzalez S."/>
        </authorList>
    </citation>
    <scope>NUCLEOTIDE SEQUENCE [LARGE SCALE GENOMIC DNA]</scope>
</reference>
<dbReference type="EMBL" id="LS997634">
    <property type="protein sequence ID" value="SYZ70110.1"/>
    <property type="molecule type" value="Genomic_DNA"/>
</dbReference>
<name>A0A3P3ZIL7_LEIBR</name>
<evidence type="ECO:0000313" key="2">
    <source>
        <dbReference type="EMBL" id="SYZ70110.1"/>
    </source>
</evidence>
<protein>
    <submittedName>
        <fullName evidence="2">Hypothetical_protein</fullName>
    </submittedName>
</protein>